<gene>
    <name evidence="9" type="ORF">PMG25_14275</name>
</gene>
<dbReference type="PANTHER" id="PTHR33908:SF11">
    <property type="entry name" value="MEMBRANE PROTEIN"/>
    <property type="match status" value="1"/>
</dbReference>
<evidence type="ECO:0000256" key="8">
    <source>
        <dbReference type="SAM" id="Phobius"/>
    </source>
</evidence>
<name>A0ABT7B7V4_9CYAN</name>
<comment type="subcellular location">
    <subcellularLocation>
        <location evidence="1">Cell membrane</location>
        <topology evidence="1">Multi-pass membrane protein</topology>
    </subcellularLocation>
</comment>
<evidence type="ECO:0000256" key="6">
    <source>
        <dbReference type="ARBA" id="ARBA00022989"/>
    </source>
</evidence>
<feature type="transmembrane region" description="Helical" evidence="8">
    <location>
        <begin position="253"/>
        <end position="272"/>
    </location>
</feature>
<comment type="caution">
    <text evidence="9">The sequence shown here is derived from an EMBL/GenBank/DDBJ whole genome shotgun (WGS) entry which is preliminary data.</text>
</comment>
<dbReference type="PANTHER" id="PTHR33908">
    <property type="entry name" value="MANNOSYLTRANSFERASE YKCB-RELATED"/>
    <property type="match status" value="1"/>
</dbReference>
<organism evidence="9 10">
    <name type="scientific">Roseofilum capinflatum BLCC-M114</name>
    <dbReference type="NCBI Taxonomy" id="3022440"/>
    <lineage>
        <taxon>Bacteria</taxon>
        <taxon>Bacillati</taxon>
        <taxon>Cyanobacteriota</taxon>
        <taxon>Cyanophyceae</taxon>
        <taxon>Desertifilales</taxon>
        <taxon>Desertifilaceae</taxon>
        <taxon>Roseofilum</taxon>
        <taxon>Roseofilum capinflatum</taxon>
    </lineage>
</organism>
<feature type="transmembrane region" description="Helical" evidence="8">
    <location>
        <begin position="315"/>
        <end position="333"/>
    </location>
</feature>
<evidence type="ECO:0000256" key="3">
    <source>
        <dbReference type="ARBA" id="ARBA00022676"/>
    </source>
</evidence>
<keyword evidence="10" id="KW-1185">Reference proteome</keyword>
<keyword evidence="5 8" id="KW-0812">Transmembrane</keyword>
<evidence type="ECO:0000256" key="4">
    <source>
        <dbReference type="ARBA" id="ARBA00022679"/>
    </source>
</evidence>
<evidence type="ECO:0000313" key="9">
    <source>
        <dbReference type="EMBL" id="MDJ1175259.1"/>
    </source>
</evidence>
<feature type="transmembrane region" description="Helical" evidence="8">
    <location>
        <begin position="130"/>
        <end position="148"/>
    </location>
</feature>
<evidence type="ECO:0008006" key="11">
    <source>
        <dbReference type="Google" id="ProtNLM"/>
    </source>
</evidence>
<evidence type="ECO:0000256" key="5">
    <source>
        <dbReference type="ARBA" id="ARBA00022692"/>
    </source>
</evidence>
<reference evidence="9 10" key="1">
    <citation type="submission" date="2023-01" db="EMBL/GenBank/DDBJ databases">
        <title>Novel diversity within Roseofilum (Cyanobacteria; Desertifilaceae) from marine benthic mats with descriptions of four novel species.</title>
        <authorList>
            <person name="Wang Y."/>
            <person name="Berthold D.E."/>
            <person name="Hu J."/>
            <person name="Lefler F.W."/>
            <person name="Laughinghouse H.D. IV."/>
        </authorList>
    </citation>
    <scope>NUCLEOTIDE SEQUENCE [LARGE SCALE GENOMIC DNA]</scope>
    <source>
        <strain evidence="9 10">BLCC-M114</strain>
    </source>
</reference>
<keyword evidence="6 8" id="KW-1133">Transmembrane helix</keyword>
<keyword evidence="3" id="KW-0328">Glycosyltransferase</keyword>
<feature type="transmembrane region" description="Helical" evidence="8">
    <location>
        <begin position="345"/>
        <end position="363"/>
    </location>
</feature>
<evidence type="ECO:0000313" key="10">
    <source>
        <dbReference type="Proteomes" id="UP001235849"/>
    </source>
</evidence>
<dbReference type="InterPro" id="IPR050297">
    <property type="entry name" value="LipidA_mod_glycosyltrf_83"/>
</dbReference>
<sequence>MARFLQHRWPLVVLFVLAIATRLPFQSQILYEHDSVNFAWAMEEFDLERHQPHAPGTFIVLILSARLLNLWLHDANQSLVMVNIIAMAIATCAIYVLGNLWFNRTVAWIAAFLMLSSPLIWFYSEVGLSYTLELAWVTLIVIACHHSRHGNKRALLLSALLLGLSGGIRPNTPIFLFPLWCVAAGLGWREQRYRATDIILALGAGAIGVSLWGIPLLMLSGGFDAYVAAIQIWLDGHLKDSDSIQEIISNIRLWLYTLVMTLGFVTLPLLRLAYAHRSAIPPLPIRDWRTQAILLWCFPSLFYLTFVHFQRQGHSYTVMPVVILLAALALERYLQQNRSRSPQALKIWIISFILCNSLLFIWGPTQWRTSTSLQDYDRFMIERQQVIENNFPPTSTTVLSSGHYGRLVSYYFRDYFSSDLGMMLTDDLANLDPRVNTLVLFDSKILANLPPNIQVQEVPLSQGDRLRYIQWQPFQEVQVSNQSLIIK</sequence>
<dbReference type="Proteomes" id="UP001235849">
    <property type="component" value="Unassembled WGS sequence"/>
</dbReference>
<keyword evidence="4" id="KW-0808">Transferase</keyword>
<evidence type="ECO:0000256" key="7">
    <source>
        <dbReference type="ARBA" id="ARBA00023136"/>
    </source>
</evidence>
<dbReference type="EMBL" id="JAQOSO010000079">
    <property type="protein sequence ID" value="MDJ1175259.1"/>
    <property type="molecule type" value="Genomic_DNA"/>
</dbReference>
<keyword evidence="7 8" id="KW-0472">Membrane</keyword>
<proteinExistence type="predicted"/>
<dbReference type="RefSeq" id="WP_283767563.1">
    <property type="nucleotide sequence ID" value="NZ_JAQOSO010000079.1"/>
</dbReference>
<protein>
    <recommendedName>
        <fullName evidence="11">Glycosyltransferase RgtA/B/C/D-like domain-containing protein</fullName>
    </recommendedName>
</protein>
<feature type="transmembrane region" description="Helical" evidence="8">
    <location>
        <begin position="200"/>
        <end position="233"/>
    </location>
</feature>
<evidence type="ECO:0000256" key="2">
    <source>
        <dbReference type="ARBA" id="ARBA00022475"/>
    </source>
</evidence>
<evidence type="ECO:0000256" key="1">
    <source>
        <dbReference type="ARBA" id="ARBA00004651"/>
    </source>
</evidence>
<feature type="transmembrane region" description="Helical" evidence="8">
    <location>
        <begin position="79"/>
        <end position="100"/>
    </location>
</feature>
<feature type="transmembrane region" description="Helical" evidence="8">
    <location>
        <begin position="53"/>
        <end position="72"/>
    </location>
</feature>
<feature type="transmembrane region" description="Helical" evidence="8">
    <location>
        <begin position="292"/>
        <end position="309"/>
    </location>
</feature>
<accession>A0ABT7B7V4</accession>
<keyword evidence="2" id="KW-1003">Cell membrane</keyword>